<evidence type="ECO:0000313" key="3">
    <source>
        <dbReference type="Proteomes" id="UP001604277"/>
    </source>
</evidence>
<evidence type="ECO:0000313" key="2">
    <source>
        <dbReference type="EMBL" id="KAL2530683.1"/>
    </source>
</evidence>
<evidence type="ECO:0000259" key="1">
    <source>
        <dbReference type="PROSITE" id="PS50228"/>
    </source>
</evidence>
<dbReference type="InterPro" id="IPR000922">
    <property type="entry name" value="Lectin_gal-bd_dom"/>
</dbReference>
<proteinExistence type="predicted"/>
<dbReference type="CDD" id="cd22842">
    <property type="entry name" value="Gal_Rha_Lectin_BGal"/>
    <property type="match status" value="1"/>
</dbReference>
<reference evidence="3" key="1">
    <citation type="submission" date="2024-07" db="EMBL/GenBank/DDBJ databases">
        <title>Two chromosome-level genome assemblies of Korean endemic species Abeliophyllum distichum and Forsythia ovata (Oleaceae).</title>
        <authorList>
            <person name="Jang H."/>
        </authorList>
    </citation>
    <scope>NUCLEOTIDE SEQUENCE [LARGE SCALE GENOMIC DNA]</scope>
</reference>
<accession>A0ABD1V039</accession>
<organism evidence="2 3">
    <name type="scientific">Forsythia ovata</name>
    <dbReference type="NCBI Taxonomy" id="205694"/>
    <lineage>
        <taxon>Eukaryota</taxon>
        <taxon>Viridiplantae</taxon>
        <taxon>Streptophyta</taxon>
        <taxon>Embryophyta</taxon>
        <taxon>Tracheophyta</taxon>
        <taxon>Spermatophyta</taxon>
        <taxon>Magnoliopsida</taxon>
        <taxon>eudicotyledons</taxon>
        <taxon>Gunneridae</taxon>
        <taxon>Pentapetalae</taxon>
        <taxon>asterids</taxon>
        <taxon>lamiids</taxon>
        <taxon>Lamiales</taxon>
        <taxon>Oleaceae</taxon>
        <taxon>Forsythieae</taxon>
        <taxon>Forsythia</taxon>
    </lineage>
</organism>
<keyword evidence="3" id="KW-1185">Reference proteome</keyword>
<gene>
    <name evidence="2" type="ORF">Fot_23284</name>
</gene>
<dbReference type="EMBL" id="JBFOLJ010000006">
    <property type="protein sequence ID" value="KAL2530683.1"/>
    <property type="molecule type" value="Genomic_DNA"/>
</dbReference>
<protein>
    <submittedName>
        <fullName evidence="2">Beta-galactosidase 15</fullName>
    </submittedName>
</protein>
<dbReference type="PROSITE" id="PS50228">
    <property type="entry name" value="SUEL_LECTIN"/>
    <property type="match status" value="1"/>
</dbReference>
<name>A0ABD1V039_9LAMI</name>
<dbReference type="Pfam" id="PF02140">
    <property type="entry name" value="SUEL_Lectin"/>
    <property type="match status" value="1"/>
</dbReference>
<dbReference type="InterPro" id="IPR043159">
    <property type="entry name" value="Lectin_gal-bd_sf"/>
</dbReference>
<dbReference type="AlphaFoldDB" id="A0ABD1V039"/>
<dbReference type="Proteomes" id="UP001604277">
    <property type="component" value="Unassembled WGS sequence"/>
</dbReference>
<feature type="domain" description="SUEL-type lectin" evidence="1">
    <location>
        <begin position="50"/>
        <end position="136"/>
    </location>
</feature>
<sequence>MMTIYNCRYHVPRSFIQDGVNELVLFEEFGGNPTLVNFQTLRVGTACGIAYENKDMELSCQGRPISAIKFASFGDVQGTCGSYYKGTCAGQNDALSIIQNACVGKESCTVSASESTFCAADCTEDISKRLIVEAVC</sequence>
<dbReference type="Gene3D" id="2.60.120.740">
    <property type="match status" value="1"/>
</dbReference>
<comment type="caution">
    <text evidence="2">The sequence shown here is derived from an EMBL/GenBank/DDBJ whole genome shotgun (WGS) entry which is preliminary data.</text>
</comment>